<evidence type="ECO:0000256" key="5">
    <source>
        <dbReference type="ARBA" id="ARBA00023002"/>
    </source>
</evidence>
<evidence type="ECO:0000313" key="10">
    <source>
        <dbReference type="EMBL" id="KAH7314623.1"/>
    </source>
</evidence>
<evidence type="ECO:0000256" key="3">
    <source>
        <dbReference type="ARBA" id="ARBA00022723"/>
    </source>
</evidence>
<dbReference type="InterPro" id="IPR022740">
    <property type="entry name" value="Polyphenol_oxidase_C"/>
</dbReference>
<evidence type="ECO:0000256" key="1">
    <source>
        <dbReference type="ARBA" id="ARBA00001973"/>
    </source>
</evidence>
<dbReference type="PROSITE" id="PS00497">
    <property type="entry name" value="TYROSINASE_1"/>
    <property type="match status" value="1"/>
</dbReference>
<keyword evidence="7" id="KW-1015">Disulfide bond</keyword>
<dbReference type="PANTHER" id="PTHR11474:SF76">
    <property type="entry name" value="SHKT DOMAIN-CONTAINING PROTEIN"/>
    <property type="match status" value="1"/>
</dbReference>
<dbReference type="Pfam" id="PF12143">
    <property type="entry name" value="PPO1_KFDV"/>
    <property type="match status" value="1"/>
</dbReference>
<evidence type="ECO:0000313" key="11">
    <source>
        <dbReference type="Proteomes" id="UP000825935"/>
    </source>
</evidence>
<keyword evidence="4" id="KW-0883">Thioether bond</keyword>
<accession>A0A8T2SAK0</accession>
<evidence type="ECO:0000256" key="2">
    <source>
        <dbReference type="ARBA" id="ARBA00009928"/>
    </source>
</evidence>
<dbReference type="PANTHER" id="PTHR11474">
    <property type="entry name" value="TYROSINASE FAMILY MEMBER"/>
    <property type="match status" value="1"/>
</dbReference>
<keyword evidence="6" id="KW-0186">Copper</keyword>
<feature type="domain" description="Tyrosinase copper-binding" evidence="9">
    <location>
        <begin position="315"/>
        <end position="326"/>
    </location>
</feature>
<protein>
    <recommendedName>
        <fullName evidence="8 9">Tyrosinase copper-binding domain-containing protein</fullName>
    </recommendedName>
</protein>
<name>A0A8T2SAK0_CERRI</name>
<comment type="cofactor">
    <cofactor evidence="1">
        <name>Cu(2+)</name>
        <dbReference type="ChEBI" id="CHEBI:29036"/>
    </cofactor>
</comment>
<evidence type="ECO:0000256" key="7">
    <source>
        <dbReference type="ARBA" id="ARBA00023157"/>
    </source>
</evidence>
<dbReference type="InterPro" id="IPR008922">
    <property type="entry name" value="Di-copper_centre_dom_sf"/>
</dbReference>
<evidence type="ECO:0000256" key="6">
    <source>
        <dbReference type="ARBA" id="ARBA00023008"/>
    </source>
</evidence>
<dbReference type="PRINTS" id="PR00092">
    <property type="entry name" value="TYROSINASE"/>
</dbReference>
<keyword evidence="11" id="KW-1185">Reference proteome</keyword>
<dbReference type="OrthoDB" id="534509at2759"/>
<keyword evidence="5" id="KW-0560">Oxidoreductase</keyword>
<dbReference type="Pfam" id="PF12142">
    <property type="entry name" value="PPO1_DWL"/>
    <property type="match status" value="1"/>
</dbReference>
<dbReference type="PROSITE" id="PS00498">
    <property type="entry name" value="TYROSINASE_2"/>
    <property type="match status" value="1"/>
</dbReference>
<dbReference type="AlphaFoldDB" id="A0A8T2SAK0"/>
<evidence type="ECO:0000256" key="4">
    <source>
        <dbReference type="ARBA" id="ARBA00022784"/>
    </source>
</evidence>
<reference evidence="10" key="1">
    <citation type="submission" date="2021-08" db="EMBL/GenBank/DDBJ databases">
        <title>WGS assembly of Ceratopteris richardii.</title>
        <authorList>
            <person name="Marchant D.B."/>
            <person name="Chen G."/>
            <person name="Jenkins J."/>
            <person name="Shu S."/>
            <person name="Leebens-Mack J."/>
            <person name="Grimwood J."/>
            <person name="Schmutz J."/>
            <person name="Soltis P."/>
            <person name="Soltis D."/>
            <person name="Chen Z.-H."/>
        </authorList>
    </citation>
    <scope>NUCLEOTIDE SEQUENCE</scope>
    <source>
        <strain evidence="10">Whitten #5841</strain>
        <tissue evidence="10">Leaf</tissue>
    </source>
</reference>
<dbReference type="InterPro" id="IPR013788">
    <property type="entry name" value="Hemocyanin/hexamerin"/>
</dbReference>
<organism evidence="10 11">
    <name type="scientific">Ceratopteris richardii</name>
    <name type="common">Triangle waterfern</name>
    <dbReference type="NCBI Taxonomy" id="49495"/>
    <lineage>
        <taxon>Eukaryota</taxon>
        <taxon>Viridiplantae</taxon>
        <taxon>Streptophyta</taxon>
        <taxon>Embryophyta</taxon>
        <taxon>Tracheophyta</taxon>
        <taxon>Polypodiopsida</taxon>
        <taxon>Polypodiidae</taxon>
        <taxon>Polypodiales</taxon>
        <taxon>Pteridineae</taxon>
        <taxon>Pteridaceae</taxon>
        <taxon>Parkerioideae</taxon>
        <taxon>Ceratopteris</taxon>
    </lineage>
</organism>
<feature type="domain" description="Tyrosinase copper-binding" evidence="8">
    <location>
        <begin position="150"/>
        <end position="167"/>
    </location>
</feature>
<dbReference type="GO" id="GO:0046872">
    <property type="term" value="F:metal ion binding"/>
    <property type="evidence" value="ECO:0007669"/>
    <property type="project" value="UniProtKB-KW"/>
</dbReference>
<proteinExistence type="inferred from homology"/>
<dbReference type="Proteomes" id="UP000825935">
    <property type="component" value="Chromosome 21"/>
</dbReference>
<dbReference type="EMBL" id="CM035426">
    <property type="protein sequence ID" value="KAH7314623.1"/>
    <property type="molecule type" value="Genomic_DNA"/>
</dbReference>
<dbReference type="Gene3D" id="1.10.1280.10">
    <property type="entry name" value="Di-copper center containing domain from catechol oxidase"/>
    <property type="match status" value="1"/>
</dbReference>
<comment type="caution">
    <text evidence="10">The sequence shown here is derived from an EMBL/GenBank/DDBJ whole genome shotgun (WGS) entry which is preliminary data.</text>
</comment>
<dbReference type="GO" id="GO:0004097">
    <property type="term" value="F:catechol oxidase activity"/>
    <property type="evidence" value="ECO:0007669"/>
    <property type="project" value="InterPro"/>
</dbReference>
<dbReference type="SUPFAM" id="SSF48056">
    <property type="entry name" value="Di-copper centre-containing domain"/>
    <property type="match status" value="1"/>
</dbReference>
<comment type="similarity">
    <text evidence="2">Belongs to the tyrosinase family.</text>
</comment>
<dbReference type="Pfam" id="PF00264">
    <property type="entry name" value="Tyrosinase"/>
    <property type="match status" value="1"/>
</dbReference>
<dbReference type="InterPro" id="IPR002227">
    <property type="entry name" value="Tyrosinase_Cu-bd"/>
</dbReference>
<gene>
    <name evidence="10" type="ORF">KP509_21G011400</name>
</gene>
<dbReference type="InterPro" id="IPR022739">
    <property type="entry name" value="Polyphenol_oxidase_cen"/>
</dbReference>
<keyword evidence="3" id="KW-0479">Metal-binding</keyword>
<evidence type="ECO:0000259" key="9">
    <source>
        <dbReference type="PROSITE" id="PS00498"/>
    </source>
</evidence>
<sequence length="550" mass="61211">MRKPTTTPADNVSVQSITSFFFCCFPVILFALVQASPIQIPDLTKCQVASASSASGPPVTLYFNCCLPIIGPIVDFSFEKYKPIRKHIRRPAHTASEEYIAKYMKAYELMRALPDTDPRSLKVQANIHCSFCNGGYLQAGVNGDIPLQVHFSWFFLPWHRWYLYFHERILGSLIGDPGFSLLYWEWDDQVYGGNQIPEMYTRVNTSLYDEKRRVEVQPPTIVPLAASTPANLSASIVINQNLNNMYQSVVTASTATLFMGGAMRAGEDLSNSTVINNPLGGSLENGLHSAIHYYVGDPRTQLLQNMGNFGTAARDPIFYSHHSNVDRLWEVWRFNMPDGERFDHTDPDFLNAEFVFYDENANMVRVKVSDALDGEKLGVYYKKGRSDNLWINYSPPASTNESAVPVAVAAGVPFVGEERLNGTITIGTNFSAIVRRPSEKKPSKKLEVLNIQGVQVAREEFVALVAFVNIPWAGESTATNSAEYLGTFNIVPSADKSKHLNVNVKYEIGDNLKRIGINEEDEVVISLVVTGGSTNATLTIQGLKIDYEDQ</sequence>
<dbReference type="PROSITE" id="PS00210">
    <property type="entry name" value="HEMOCYANIN_2"/>
    <property type="match status" value="1"/>
</dbReference>
<dbReference type="InterPro" id="IPR050316">
    <property type="entry name" value="Tyrosinase/Hemocyanin"/>
</dbReference>
<evidence type="ECO:0000259" key="8">
    <source>
        <dbReference type="PROSITE" id="PS00497"/>
    </source>
</evidence>